<proteinExistence type="predicted"/>
<dbReference type="InterPro" id="IPR005754">
    <property type="entry name" value="Sortase"/>
</dbReference>
<organism evidence="2 3">
    <name type="scientific">Aquipuribacter hungaricus</name>
    <dbReference type="NCBI Taxonomy" id="545624"/>
    <lineage>
        <taxon>Bacteria</taxon>
        <taxon>Bacillati</taxon>
        <taxon>Actinomycetota</taxon>
        <taxon>Actinomycetes</taxon>
        <taxon>Micrococcales</taxon>
        <taxon>Intrasporangiaceae</taxon>
        <taxon>Aquipuribacter</taxon>
    </lineage>
</organism>
<dbReference type="RefSeq" id="WP_376985339.1">
    <property type="nucleotide sequence ID" value="NZ_JBHRWW010000001.1"/>
</dbReference>
<dbReference type="CDD" id="cd05829">
    <property type="entry name" value="Sortase_F"/>
    <property type="match status" value="1"/>
</dbReference>
<gene>
    <name evidence="2" type="ORF">ACFOLH_02665</name>
</gene>
<dbReference type="SUPFAM" id="SSF63817">
    <property type="entry name" value="Sortase"/>
    <property type="match status" value="1"/>
</dbReference>
<dbReference type="InterPro" id="IPR042001">
    <property type="entry name" value="Sortase_F"/>
</dbReference>
<evidence type="ECO:0000313" key="2">
    <source>
        <dbReference type="EMBL" id="MFC3687240.1"/>
    </source>
</evidence>
<dbReference type="InterPro" id="IPR023365">
    <property type="entry name" value="Sortase_dom-sf"/>
</dbReference>
<sequence length="146" mass="15025">MTPAALRVPAIGLDEPLVRLGIQPDGSVEVPADPDEAGWLTGSAVPGRTGPAVLAGHVDSADGVAVFTRLSELGPGDAVEVDLDDGTTARFVVTGVERYDKDAFPTARVYGPAPAPVLRLVTCGGEFDRQAGAYEDNVVVYAVPAP</sequence>
<protein>
    <submittedName>
        <fullName evidence="2">Class F sortase</fullName>
    </submittedName>
</protein>
<reference evidence="3" key="1">
    <citation type="journal article" date="2019" name="Int. J. Syst. Evol. Microbiol.">
        <title>The Global Catalogue of Microorganisms (GCM) 10K type strain sequencing project: providing services to taxonomists for standard genome sequencing and annotation.</title>
        <authorList>
            <consortium name="The Broad Institute Genomics Platform"/>
            <consortium name="The Broad Institute Genome Sequencing Center for Infectious Disease"/>
            <person name="Wu L."/>
            <person name="Ma J."/>
        </authorList>
    </citation>
    <scope>NUCLEOTIDE SEQUENCE [LARGE SCALE GENOMIC DNA]</scope>
    <source>
        <strain evidence="3">NCAIM B.02333</strain>
    </source>
</reference>
<dbReference type="NCBIfam" id="NF033748">
    <property type="entry name" value="class_F_sortase"/>
    <property type="match status" value="1"/>
</dbReference>
<dbReference type="EMBL" id="JBHRWW010000001">
    <property type="protein sequence ID" value="MFC3687240.1"/>
    <property type="molecule type" value="Genomic_DNA"/>
</dbReference>
<keyword evidence="1" id="KW-0378">Hydrolase</keyword>
<evidence type="ECO:0000313" key="3">
    <source>
        <dbReference type="Proteomes" id="UP001595685"/>
    </source>
</evidence>
<keyword evidence="3" id="KW-1185">Reference proteome</keyword>
<comment type="caution">
    <text evidence="2">The sequence shown here is derived from an EMBL/GenBank/DDBJ whole genome shotgun (WGS) entry which is preliminary data.</text>
</comment>
<dbReference type="Proteomes" id="UP001595685">
    <property type="component" value="Unassembled WGS sequence"/>
</dbReference>
<name>A0ABV7WBU7_9MICO</name>
<dbReference type="Gene3D" id="2.40.260.10">
    <property type="entry name" value="Sortase"/>
    <property type="match status" value="1"/>
</dbReference>
<dbReference type="Pfam" id="PF04203">
    <property type="entry name" value="Sortase"/>
    <property type="match status" value="1"/>
</dbReference>
<accession>A0ABV7WBU7</accession>
<evidence type="ECO:0000256" key="1">
    <source>
        <dbReference type="ARBA" id="ARBA00022801"/>
    </source>
</evidence>